<reference evidence="1 2" key="1">
    <citation type="submission" date="2019-02" db="EMBL/GenBank/DDBJ databases">
        <title>Genomic Encyclopedia of Type Strains, Phase IV (KMG-IV): sequencing the most valuable type-strain genomes for metagenomic binning, comparative biology and taxonomic classification.</title>
        <authorList>
            <person name="Goeker M."/>
        </authorList>
    </citation>
    <scope>NUCLEOTIDE SEQUENCE [LARGE SCALE GENOMIC DNA]</scope>
    <source>
        <strain evidence="1 2">DSM 21056</strain>
    </source>
</reference>
<evidence type="ECO:0000313" key="2">
    <source>
        <dbReference type="Proteomes" id="UP000292298"/>
    </source>
</evidence>
<name>A0A4Q8D1B4_9GAMM</name>
<keyword evidence="2" id="KW-1185">Reference proteome</keyword>
<comment type="caution">
    <text evidence="1">The sequence shown here is derived from an EMBL/GenBank/DDBJ whole genome shotgun (WGS) entry which is preliminary data.</text>
</comment>
<dbReference type="AlphaFoldDB" id="A0A4Q8D1B4"/>
<dbReference type="Proteomes" id="UP000292298">
    <property type="component" value="Unassembled WGS sequence"/>
</dbReference>
<dbReference type="RefSeq" id="WP_130503375.1">
    <property type="nucleotide sequence ID" value="NZ_SHLI01000001.1"/>
</dbReference>
<protein>
    <submittedName>
        <fullName evidence="1">Uncharacterized protein</fullName>
    </submittedName>
</protein>
<dbReference type="OrthoDB" id="9807853at2"/>
<organism evidence="1 2">
    <name type="scientific">Spiribacter vilamensis</name>
    <dbReference type="NCBI Taxonomy" id="531306"/>
    <lineage>
        <taxon>Bacteria</taxon>
        <taxon>Pseudomonadati</taxon>
        <taxon>Pseudomonadota</taxon>
        <taxon>Gammaproteobacteria</taxon>
        <taxon>Chromatiales</taxon>
        <taxon>Ectothiorhodospiraceae</taxon>
        <taxon>Spiribacter</taxon>
    </lineage>
</organism>
<evidence type="ECO:0000313" key="1">
    <source>
        <dbReference type="EMBL" id="RZU99118.1"/>
    </source>
</evidence>
<sequence length="82" mass="8677">MAIDLLITAPWRTTQDQLQSLRFLTDGQLNNGALLVLSHDPAAYIPGAYLGALLFDGLAHVGNRCSAAERGAGQCGYLESSS</sequence>
<gene>
    <name evidence="1" type="ORF">EV698_1398</name>
</gene>
<dbReference type="EMBL" id="SHLI01000001">
    <property type="protein sequence ID" value="RZU99118.1"/>
    <property type="molecule type" value="Genomic_DNA"/>
</dbReference>
<accession>A0A4Q8D1B4</accession>
<proteinExistence type="predicted"/>